<keyword evidence="2" id="KW-0813">Transport</keyword>
<dbReference type="EMBL" id="ML996573">
    <property type="protein sequence ID" value="KAF2757800.1"/>
    <property type="molecule type" value="Genomic_DNA"/>
</dbReference>
<dbReference type="PROSITE" id="PS50850">
    <property type="entry name" value="MFS"/>
    <property type="match status" value="1"/>
</dbReference>
<evidence type="ECO:0000256" key="3">
    <source>
        <dbReference type="ARBA" id="ARBA00022692"/>
    </source>
</evidence>
<feature type="compositionally biased region" description="Acidic residues" evidence="6">
    <location>
        <begin position="552"/>
        <end position="566"/>
    </location>
</feature>
<dbReference type="GeneID" id="54482945"/>
<name>A0A6A6W762_9PEZI</name>
<keyword evidence="3 7" id="KW-0812">Transmembrane</keyword>
<feature type="transmembrane region" description="Helical" evidence="7">
    <location>
        <begin position="504"/>
        <end position="522"/>
    </location>
</feature>
<evidence type="ECO:0000256" key="2">
    <source>
        <dbReference type="ARBA" id="ARBA00022448"/>
    </source>
</evidence>
<evidence type="ECO:0000259" key="8">
    <source>
        <dbReference type="PROSITE" id="PS50850"/>
    </source>
</evidence>
<accession>A0A6A6W762</accession>
<comment type="subcellular location">
    <subcellularLocation>
        <location evidence="1">Membrane</location>
        <topology evidence="1">Multi-pass membrane protein</topology>
    </subcellularLocation>
</comment>
<evidence type="ECO:0000313" key="10">
    <source>
        <dbReference type="Proteomes" id="UP000799437"/>
    </source>
</evidence>
<evidence type="ECO:0000256" key="6">
    <source>
        <dbReference type="SAM" id="MobiDB-lite"/>
    </source>
</evidence>
<feature type="domain" description="Major facilitator superfamily (MFS) profile" evidence="8">
    <location>
        <begin position="27"/>
        <end position="528"/>
    </location>
</feature>
<dbReference type="Pfam" id="PF07690">
    <property type="entry name" value="MFS_1"/>
    <property type="match status" value="2"/>
</dbReference>
<reference evidence="9" key="1">
    <citation type="journal article" date="2020" name="Stud. Mycol.">
        <title>101 Dothideomycetes genomes: a test case for predicting lifestyles and emergence of pathogens.</title>
        <authorList>
            <person name="Haridas S."/>
            <person name="Albert R."/>
            <person name="Binder M."/>
            <person name="Bloem J."/>
            <person name="Labutti K."/>
            <person name="Salamov A."/>
            <person name="Andreopoulos B."/>
            <person name="Baker S."/>
            <person name="Barry K."/>
            <person name="Bills G."/>
            <person name="Bluhm B."/>
            <person name="Cannon C."/>
            <person name="Castanera R."/>
            <person name="Culley D."/>
            <person name="Daum C."/>
            <person name="Ezra D."/>
            <person name="Gonzalez J."/>
            <person name="Henrissat B."/>
            <person name="Kuo A."/>
            <person name="Liang C."/>
            <person name="Lipzen A."/>
            <person name="Lutzoni F."/>
            <person name="Magnuson J."/>
            <person name="Mondo S."/>
            <person name="Nolan M."/>
            <person name="Ohm R."/>
            <person name="Pangilinan J."/>
            <person name="Park H.-J."/>
            <person name="Ramirez L."/>
            <person name="Alfaro M."/>
            <person name="Sun H."/>
            <person name="Tritt A."/>
            <person name="Yoshinaga Y."/>
            <person name="Zwiers L.-H."/>
            <person name="Turgeon B."/>
            <person name="Goodwin S."/>
            <person name="Spatafora J."/>
            <person name="Crous P."/>
            <person name="Grigoriev I."/>
        </authorList>
    </citation>
    <scope>NUCLEOTIDE SEQUENCE</scope>
    <source>
        <strain evidence="9">CBS 121739</strain>
    </source>
</reference>
<proteinExistence type="predicted"/>
<dbReference type="SUPFAM" id="SSF103473">
    <property type="entry name" value="MFS general substrate transporter"/>
    <property type="match status" value="1"/>
</dbReference>
<dbReference type="Proteomes" id="UP000799437">
    <property type="component" value="Unassembled WGS sequence"/>
</dbReference>
<dbReference type="RefSeq" id="XP_033600251.1">
    <property type="nucleotide sequence ID" value="XM_033741891.1"/>
</dbReference>
<evidence type="ECO:0000256" key="7">
    <source>
        <dbReference type="SAM" id="Phobius"/>
    </source>
</evidence>
<feature type="region of interest" description="Disordered" evidence="6">
    <location>
        <begin position="552"/>
        <end position="584"/>
    </location>
</feature>
<dbReference type="InterPro" id="IPR036259">
    <property type="entry name" value="MFS_trans_sf"/>
</dbReference>
<dbReference type="Gene3D" id="1.20.1250.20">
    <property type="entry name" value="MFS general substrate transporter like domains"/>
    <property type="match status" value="1"/>
</dbReference>
<dbReference type="AlphaFoldDB" id="A0A6A6W762"/>
<feature type="transmembrane region" description="Helical" evidence="7">
    <location>
        <begin position="98"/>
        <end position="117"/>
    </location>
</feature>
<feature type="transmembrane region" description="Helical" evidence="7">
    <location>
        <begin position="324"/>
        <end position="341"/>
    </location>
</feature>
<keyword evidence="10" id="KW-1185">Reference proteome</keyword>
<feature type="transmembrane region" description="Helical" evidence="7">
    <location>
        <begin position="375"/>
        <end position="397"/>
    </location>
</feature>
<keyword evidence="4 7" id="KW-1133">Transmembrane helix</keyword>
<dbReference type="GO" id="GO:0022857">
    <property type="term" value="F:transmembrane transporter activity"/>
    <property type="evidence" value="ECO:0007669"/>
    <property type="project" value="InterPro"/>
</dbReference>
<evidence type="ECO:0000256" key="1">
    <source>
        <dbReference type="ARBA" id="ARBA00004141"/>
    </source>
</evidence>
<protein>
    <submittedName>
        <fullName evidence="9">MFS general substrate transporter</fullName>
    </submittedName>
</protein>
<dbReference type="OrthoDB" id="10262656at2759"/>
<dbReference type="GO" id="GO:0016020">
    <property type="term" value="C:membrane"/>
    <property type="evidence" value="ECO:0007669"/>
    <property type="project" value="UniProtKB-SubCell"/>
</dbReference>
<feature type="transmembrane region" description="Helical" evidence="7">
    <location>
        <begin position="409"/>
        <end position="427"/>
    </location>
</feature>
<feature type="transmembrane region" description="Helical" evidence="7">
    <location>
        <begin position="64"/>
        <end position="86"/>
    </location>
</feature>
<keyword evidence="5 7" id="KW-0472">Membrane</keyword>
<dbReference type="PANTHER" id="PTHR23504">
    <property type="entry name" value="MAJOR FACILITATOR SUPERFAMILY DOMAIN-CONTAINING PROTEIN 10"/>
    <property type="match status" value="1"/>
</dbReference>
<feature type="transmembrane region" description="Helical" evidence="7">
    <location>
        <begin position="204"/>
        <end position="226"/>
    </location>
</feature>
<organism evidence="9 10">
    <name type="scientific">Pseudovirgaria hyperparasitica</name>
    <dbReference type="NCBI Taxonomy" id="470096"/>
    <lineage>
        <taxon>Eukaryota</taxon>
        <taxon>Fungi</taxon>
        <taxon>Dikarya</taxon>
        <taxon>Ascomycota</taxon>
        <taxon>Pezizomycotina</taxon>
        <taxon>Dothideomycetes</taxon>
        <taxon>Dothideomycetes incertae sedis</taxon>
        <taxon>Acrospermales</taxon>
        <taxon>Acrospermaceae</taxon>
        <taxon>Pseudovirgaria</taxon>
    </lineage>
</organism>
<sequence length="597" mass="65338">MFLSTWRRARRDASSQTTSQPPFPYRQMSILSLCRLCEPVAFMSVFPYSHSMMQSFGFETEKEIVFYAGMVTSAFAFAEFSTGMYWGQKSDRVGRKPVLLTGMFGTGFSMLAFGFAPNLWFALFARAIGGCLNGNMGVIQTTVAEIVTVESHRPFAYSIIPFIWAIGSVIGAYLGGTLSNPVKAYPELFSAGSFWARSFEKFPYLLPNLVCVLVVFTGLIIGILFLEETHEVKKQQPDLGCQIGRSILRCFPWCAAQTPDAYEAAYDEKGSMTDGNSALLPPRPWLDTYGTNTALADDAGLVIAEKLEEEATSIALRRVFTPQILSIVCATGLLAFHTIAFEQQLPLLMAAPRSTTIPQLPFKFQAGLDMSDKTIGGILSTQGWLQMIAQLGLFPFVNRCLGNLVTFRLVVFAYPILYFLIPYLALLPTSVQVPIMYPVLAWKVVAQSFSYPSAAMMLQKLAPNKNRGSINGVATSSQSICRGFGPLISGAIQSLGTSHGYSGVVWWFCALISLIAALESLFMSGDKEAPVKDVENALLKHPSLLEDVDSDCETTIGDESDSEDEGTLCSSPRPESFDGSFTLNGASDTMALLPKRH</sequence>
<dbReference type="InterPro" id="IPR020846">
    <property type="entry name" value="MFS_dom"/>
</dbReference>
<dbReference type="InterPro" id="IPR011701">
    <property type="entry name" value="MFS"/>
</dbReference>
<evidence type="ECO:0000256" key="5">
    <source>
        <dbReference type="ARBA" id="ARBA00023136"/>
    </source>
</evidence>
<evidence type="ECO:0000256" key="4">
    <source>
        <dbReference type="ARBA" id="ARBA00022989"/>
    </source>
</evidence>
<gene>
    <name evidence="9" type="ORF">EJ05DRAFT_439788</name>
</gene>
<evidence type="ECO:0000313" key="9">
    <source>
        <dbReference type="EMBL" id="KAF2757800.1"/>
    </source>
</evidence>
<feature type="region of interest" description="Disordered" evidence="6">
    <location>
        <begin position="1"/>
        <end position="20"/>
    </location>
</feature>
<dbReference type="CDD" id="cd17330">
    <property type="entry name" value="MFS_SLC46_TetA_like"/>
    <property type="match status" value="1"/>
</dbReference>
<dbReference type="PANTHER" id="PTHR23504:SF15">
    <property type="entry name" value="MAJOR FACILITATOR SUPERFAMILY (MFS) PROFILE DOMAIN-CONTAINING PROTEIN"/>
    <property type="match status" value="1"/>
</dbReference>
<feature type="transmembrane region" description="Helical" evidence="7">
    <location>
        <begin position="155"/>
        <end position="176"/>
    </location>
</feature>